<dbReference type="HOGENOM" id="CLU_643901_0_0_11"/>
<feature type="transmembrane region" description="Helical" evidence="2">
    <location>
        <begin position="48"/>
        <end position="70"/>
    </location>
</feature>
<dbReference type="AlphaFoldDB" id="F8JP67"/>
<dbReference type="Proteomes" id="UP000007842">
    <property type="component" value="Chromosome"/>
</dbReference>
<evidence type="ECO:0000313" key="4">
    <source>
        <dbReference type="Proteomes" id="UP000007842"/>
    </source>
</evidence>
<dbReference type="PATRIC" id="fig|1003195.11.peg.4339"/>
<evidence type="ECO:0000313" key="3">
    <source>
        <dbReference type="EMBL" id="AEW95214.1"/>
    </source>
</evidence>
<name>F8JP67_STREN</name>
<protein>
    <recommendedName>
        <fullName evidence="5">Esterase</fullName>
    </recommendedName>
</protein>
<keyword evidence="4" id="KW-1185">Reference proteome</keyword>
<dbReference type="eggNOG" id="COG0627">
    <property type="taxonomic scope" value="Bacteria"/>
</dbReference>
<feature type="region of interest" description="Disordered" evidence="1">
    <location>
        <begin position="318"/>
        <end position="426"/>
    </location>
</feature>
<keyword evidence="2" id="KW-1133">Transmembrane helix</keyword>
<evidence type="ECO:0000256" key="1">
    <source>
        <dbReference type="SAM" id="MobiDB-lite"/>
    </source>
</evidence>
<dbReference type="SUPFAM" id="SSF53474">
    <property type="entry name" value="alpha/beta-Hydrolases"/>
    <property type="match status" value="1"/>
</dbReference>
<feature type="compositionally biased region" description="Pro residues" evidence="1">
    <location>
        <begin position="367"/>
        <end position="407"/>
    </location>
</feature>
<dbReference type="EMBL" id="CP003219">
    <property type="protein sequence ID" value="AEW95214.1"/>
    <property type="molecule type" value="Genomic_DNA"/>
</dbReference>
<sequence>MAAWVFGAVVLAVGVGGTVLLARAAAVRWAAERAGRTYELPVNYRAAVVRTAGAVLALTGAVAVALNLPYGRATQPRTVMAAAPHPAPPAGRPAARPARPSAPREVARPAGGSLAELADGTRVWLPPQYAGPNARKVAFPLVVAYLPATAPEREELYPAFVRHTARGLADPFVVVVPRDCGADPVAAMDEAARRYRVVAGRDARAVLGVGPYAPCALRAALAHPDRYRAAVGVSGTYDGGGAVTVPTGPVPPGGRPHVLLTTAATEQRQRSAAMRLLTALRRIGARVRFLDHVLPQPGAGSARRRQLALVSGYLTEEFAAPKGPGGRVRPAPPVRRVPVRRPPSAGRDPVRRPAVAAHPLDRKPPHPPKPPVPVKPPARPKAPAAPKPPKPPKAAKPARPVKPPKAPKPAHRPVARPPEPDEDTTG</sequence>
<evidence type="ECO:0008006" key="5">
    <source>
        <dbReference type="Google" id="ProtNLM"/>
    </source>
</evidence>
<dbReference type="STRING" id="1003195.SCATT_28430"/>
<keyword evidence="2" id="KW-0812">Transmembrane</keyword>
<feature type="compositionally biased region" description="Low complexity" evidence="1">
    <location>
        <begin position="92"/>
        <end position="109"/>
    </location>
</feature>
<organism evidence="3 4">
    <name type="scientific">Streptantibioticus cattleyicolor (strain ATCC 35852 / DSM 46488 / JCM 4925 / NBRC 14057 / NRRL 8057)</name>
    <name type="common">Streptomyces cattleya</name>
    <dbReference type="NCBI Taxonomy" id="1003195"/>
    <lineage>
        <taxon>Bacteria</taxon>
        <taxon>Bacillati</taxon>
        <taxon>Actinomycetota</taxon>
        <taxon>Actinomycetes</taxon>
        <taxon>Kitasatosporales</taxon>
        <taxon>Streptomycetaceae</taxon>
        <taxon>Streptantibioticus</taxon>
    </lineage>
</organism>
<proteinExistence type="predicted"/>
<accession>F8JP67</accession>
<dbReference type="KEGG" id="scy:SCATT_28430"/>
<reference evidence="4" key="1">
    <citation type="submission" date="2011-12" db="EMBL/GenBank/DDBJ databases">
        <title>Complete genome sequence of Streptomyces cattleya strain DSM 46488.</title>
        <authorList>
            <person name="Ou H.-Y."/>
            <person name="Li P."/>
            <person name="Zhao C."/>
            <person name="O'Hagan D."/>
            <person name="Deng Z."/>
        </authorList>
    </citation>
    <scope>NUCLEOTIDE SEQUENCE [LARGE SCALE GENOMIC DNA]</scope>
    <source>
        <strain evidence="4">ATCC 35852 / DSM 46488 / JCM 4925 / NBRC 14057 / NRRL 8057</strain>
    </source>
</reference>
<gene>
    <name evidence="3" type="ordered locus">SCATT_28430</name>
</gene>
<dbReference type="OrthoDB" id="4229646at2"/>
<evidence type="ECO:0000256" key="2">
    <source>
        <dbReference type="SAM" id="Phobius"/>
    </source>
</evidence>
<dbReference type="Gene3D" id="3.40.50.1820">
    <property type="entry name" value="alpha/beta hydrolase"/>
    <property type="match status" value="1"/>
</dbReference>
<accession>G8WQK0</accession>
<keyword evidence="2" id="KW-0472">Membrane</keyword>
<dbReference type="InterPro" id="IPR029058">
    <property type="entry name" value="AB_hydrolase_fold"/>
</dbReference>
<feature type="region of interest" description="Disordered" evidence="1">
    <location>
        <begin position="82"/>
        <end position="109"/>
    </location>
</feature>
<dbReference type="KEGG" id="sct:SCAT_2854"/>